<feature type="compositionally biased region" description="Polar residues" evidence="1">
    <location>
        <begin position="1540"/>
        <end position="1560"/>
    </location>
</feature>
<sequence>MKGFLLLLLLCVACCCATAQRRERDSAIANFLKARAGWQTMCLYTFDDPAISNGSAVMNRVPGDACPFDALQPDNDLVTSLNTASSFWQLGVHLAEDPNNDTKRVQLSSISSVSARDFFTMAAVRNSTRNDGGVTFEMVIRRRAMTNHSMTLFSIANDYDNCVDAGFRLDVNEHQVLSFIYFLPVLEEGGEAGVEACYEQRLFSVDNSAACQLPPLLEPMERTPPVHVTVTLDPSSARGLWKTDFYMSYTNVETMQRVDCEVHDEQHPPSTQVLGNLIEGRYRLYLGNSPRNVTFPRRRKHLAPARVVQPVGHISNLNATERLRLLLRQKLMSIDGPRLPKAMRIFGDNSVSLQILGVTFPPLDEDTPLAYLRSKFADFKEQYGDQIVDYLVNSVQHKSRGPVVTQQSQSSSGQSSGGSGEFSRAKLFQGADGATFDLFHFAIYRRVVSDEHVNSISRQQLLPTRQFSSLHQTVRIPEDSIVLLNLTMLDGVFNDLRLELRGIPEFGQLLLFPNKTVVTLDNMDTFRKLPLEYQRSIFFRPKRDQNNENIPLPNPVAFSRRLEPYATVRFGIAESLAGRVVNKSAEARIDIFVDAVNDAPRTQTCEVEVRVEVGVPVALDLKGDDIDGAPLNVESKSEATGASDLLSSFTFSNESTGTSKLQLLKIVRLPQFGKLYDCKTSCDLLQSQDLESFRVYRNSTEMAKATYSTKLTYIYHGWGQDNLAQNGSTPLAVDVLWYQLSDGDPDVFSDVAVVKFILFDKMKYRMEDNVVAIIRLKEDSLQELNLRTLDPLAALFNANTVVKVTTLPQHGTLFQFNRYKNNAANLSLENIGACITVPNTIIADLWSRVIYVPQLDYFNLDPHGSWGRVSGVDYFEYQVWNTFPVTNDSLAVYENPPRARFINNNETRRVELDVVNGADALVVLPPYVFPVIVSNSDVISTPIVFEDPDSINLDEVYQVNLEAEDGLSVIELGVSITDDDVMSGCPFERPCSLSRSTSGTPLNVTSGSSHDELYFHITTQLFDPSYIQVTGTKAVLDAALSALTFRDLSRVSRDTSHTAEFTVWVKRVNASDDTQQAQATFTISFTTEDLNGSPASNNLVSALNSQLERYMSTLLVLIAGWLVVSGASCFSIGFCCCCCSQARKKRRQKFEQQQRLFQAQVAQNDFEYSILLKSLADLLLEPNLLVSRCVLESCLSGKSNRKQTEALAQAFILRSLMPLLESERQGTRFVFQLMAIEYSEGIRASASSNFQRHGFLTQHSTASKALAGFCRAIGSKWISELLVPSDDRSAFNTKDTVSDLGRFLEILAAHVGTLPVEIVILCRACVRMVQRNESDQSRQMELDAVHLVFFSHFLGPAMVFPRDGAIKKQNRFRDIAYQIVLFTDQWSSGDYDTTHEFRSRSSKTDSLLGELSAESHCRLKYETLLGTISQSPAIESEFDPKEAKGDVDCELMGMCLMNIHSVLDSFFPEFKRKIIQTPAATNTEQIESLIARVSRLLKALSCPLASIQELIECARPELLNDPLVWNGFSFQEWMDRAQMPEQQQPTTSYGQFGSERNQSPLAHHIHDDEEAILDEDGSSPQDVDWIKK</sequence>
<evidence type="ECO:0000256" key="1">
    <source>
        <dbReference type="SAM" id="MobiDB-lite"/>
    </source>
</evidence>
<evidence type="ECO:0008006" key="5">
    <source>
        <dbReference type="Google" id="ProtNLM"/>
    </source>
</evidence>
<proteinExistence type="predicted"/>
<keyword evidence="4" id="KW-1185">Reference proteome</keyword>
<accession>A0A833T9C7</accession>
<feature type="region of interest" description="Disordered" evidence="1">
    <location>
        <begin position="1539"/>
        <end position="1588"/>
    </location>
</feature>
<gene>
    <name evidence="3" type="ORF">GN244_ATG03238</name>
</gene>
<keyword evidence="2" id="KW-0732">Signal</keyword>
<reference evidence="3" key="1">
    <citation type="submission" date="2020-04" db="EMBL/GenBank/DDBJ databases">
        <title>Hybrid Assembly of Korean Phytophthora infestans isolates.</title>
        <authorList>
            <person name="Prokchorchik M."/>
            <person name="Lee Y."/>
            <person name="Seo J."/>
            <person name="Cho J.-H."/>
            <person name="Park Y.-E."/>
            <person name="Jang D.-C."/>
            <person name="Im J.-S."/>
            <person name="Choi J.-G."/>
            <person name="Park H.-J."/>
            <person name="Lee G.-B."/>
            <person name="Lee Y.-G."/>
            <person name="Hong S.-Y."/>
            <person name="Cho K."/>
            <person name="Sohn K.H."/>
        </authorList>
    </citation>
    <scope>NUCLEOTIDE SEQUENCE</scope>
    <source>
        <strain evidence="3">KR_1_A1</strain>
    </source>
</reference>
<feature type="compositionally biased region" description="Acidic residues" evidence="1">
    <location>
        <begin position="1568"/>
        <end position="1577"/>
    </location>
</feature>
<name>A0A833T9C7_PHYIN</name>
<evidence type="ECO:0000313" key="3">
    <source>
        <dbReference type="EMBL" id="KAF4044349.1"/>
    </source>
</evidence>
<evidence type="ECO:0000256" key="2">
    <source>
        <dbReference type="SAM" id="SignalP"/>
    </source>
</evidence>
<organism evidence="3 4">
    <name type="scientific">Phytophthora infestans</name>
    <name type="common">Potato late blight agent</name>
    <name type="synonym">Botrytis infestans</name>
    <dbReference type="NCBI Taxonomy" id="4787"/>
    <lineage>
        <taxon>Eukaryota</taxon>
        <taxon>Sar</taxon>
        <taxon>Stramenopiles</taxon>
        <taxon>Oomycota</taxon>
        <taxon>Peronosporomycetes</taxon>
        <taxon>Peronosporales</taxon>
        <taxon>Peronosporaceae</taxon>
        <taxon>Phytophthora</taxon>
    </lineage>
</organism>
<evidence type="ECO:0000313" key="4">
    <source>
        <dbReference type="Proteomes" id="UP000602510"/>
    </source>
</evidence>
<dbReference type="Proteomes" id="UP000602510">
    <property type="component" value="Unassembled WGS sequence"/>
</dbReference>
<feature type="region of interest" description="Disordered" evidence="1">
    <location>
        <begin position="401"/>
        <end position="420"/>
    </location>
</feature>
<protein>
    <recommendedName>
        <fullName evidence="5">Ras-GAP domain-containing protein</fullName>
    </recommendedName>
</protein>
<feature type="chain" id="PRO_5032456438" description="Ras-GAP domain-containing protein" evidence="2">
    <location>
        <begin position="20"/>
        <end position="1588"/>
    </location>
</feature>
<comment type="caution">
    <text evidence="3">The sequence shown here is derived from an EMBL/GenBank/DDBJ whole genome shotgun (WGS) entry which is preliminary data.</text>
</comment>
<dbReference type="EMBL" id="WSZM01000071">
    <property type="protein sequence ID" value="KAF4044349.1"/>
    <property type="molecule type" value="Genomic_DNA"/>
</dbReference>
<feature type="signal peptide" evidence="2">
    <location>
        <begin position="1"/>
        <end position="19"/>
    </location>
</feature>